<feature type="transmembrane region" description="Helical" evidence="1">
    <location>
        <begin position="105"/>
        <end position="123"/>
    </location>
</feature>
<keyword evidence="1" id="KW-0812">Transmembrane</keyword>
<evidence type="ECO:0000313" key="2">
    <source>
        <dbReference type="EMBL" id="ABM63073.1"/>
    </source>
</evidence>
<proteinExistence type="predicted"/>
<keyword evidence="1" id="KW-0472">Membrane</keyword>
<dbReference type="AlphaFoldDB" id="A1WZG1"/>
<organism evidence="2 3">
    <name type="scientific">Halorhodospira halophila (strain DSM 244 / SL1)</name>
    <name type="common">Ectothiorhodospira halophila (strain DSM 244 / SL1)</name>
    <dbReference type="NCBI Taxonomy" id="349124"/>
    <lineage>
        <taxon>Bacteria</taxon>
        <taxon>Pseudomonadati</taxon>
        <taxon>Pseudomonadota</taxon>
        <taxon>Gammaproteobacteria</taxon>
        <taxon>Chromatiales</taxon>
        <taxon>Ectothiorhodospiraceae</taxon>
        <taxon>Halorhodospira</taxon>
    </lineage>
</organism>
<dbReference type="HOGENOM" id="CLU_1978429_0_0_6"/>
<name>A1WZG1_HALHL</name>
<protein>
    <submittedName>
        <fullName evidence="2">Uncharacterized protein</fullName>
    </submittedName>
</protein>
<gene>
    <name evidence="2" type="ordered locus">Hhal_2310</name>
</gene>
<keyword evidence="3" id="KW-1185">Reference proteome</keyword>
<dbReference type="KEGG" id="hha:Hhal_2310"/>
<dbReference type="RefSeq" id="WP_011815095.1">
    <property type="nucleotide sequence ID" value="NC_008789.1"/>
</dbReference>
<reference evidence="3" key="1">
    <citation type="submission" date="2006-12" db="EMBL/GenBank/DDBJ databases">
        <title>Complete sequence of Halorhodospira halophila SL1.</title>
        <authorList>
            <consortium name="US DOE Joint Genome Institute"/>
            <person name="Copeland A."/>
            <person name="Lucas S."/>
            <person name="Lapidus A."/>
            <person name="Barry K."/>
            <person name="Detter J.C."/>
            <person name="Glavina del Rio T."/>
            <person name="Hammon N."/>
            <person name="Israni S."/>
            <person name="Dalin E."/>
            <person name="Tice H."/>
            <person name="Pitluck S."/>
            <person name="Saunders E."/>
            <person name="Brettin T."/>
            <person name="Bruce D."/>
            <person name="Han C."/>
            <person name="Tapia R."/>
            <person name="Schmutz J."/>
            <person name="Larimer F."/>
            <person name="Land M."/>
            <person name="Hauser L."/>
            <person name="Kyrpides N."/>
            <person name="Mikhailova N."/>
            <person name="Hoff W."/>
            <person name="Richardson P."/>
        </authorList>
    </citation>
    <scope>NUCLEOTIDE SEQUENCE [LARGE SCALE GENOMIC DNA]</scope>
    <source>
        <strain evidence="3">DSM 244 / SL1</strain>
    </source>
</reference>
<dbReference type="EMBL" id="CP000544">
    <property type="protein sequence ID" value="ABM63073.1"/>
    <property type="molecule type" value="Genomic_DNA"/>
</dbReference>
<dbReference type="Proteomes" id="UP000000647">
    <property type="component" value="Chromosome"/>
</dbReference>
<evidence type="ECO:0000313" key="3">
    <source>
        <dbReference type="Proteomes" id="UP000000647"/>
    </source>
</evidence>
<dbReference type="STRING" id="349124.Hhal_2310"/>
<accession>A1WZG1</accession>
<evidence type="ECO:0000256" key="1">
    <source>
        <dbReference type="SAM" id="Phobius"/>
    </source>
</evidence>
<reference evidence="2 3" key="2">
    <citation type="journal article" date="2013" name="Stand. Genomic Sci.">
        <title>Complete genome sequence of Halorhodospira halophila SL1.</title>
        <authorList>
            <person name="Challacombe J.F."/>
            <person name="Majid S."/>
            <person name="Deole R."/>
            <person name="Brettin T.S."/>
            <person name="Bruce D."/>
            <person name="Delano S.F."/>
            <person name="Detter J.C."/>
            <person name="Gleasner C.D."/>
            <person name="Han C.S."/>
            <person name="Misra M."/>
            <person name="Reitenga K.G."/>
            <person name="Mikhailova N."/>
            <person name="Woyke T."/>
            <person name="Pitluck S."/>
            <person name="Nolan M."/>
            <person name="Land M.L."/>
            <person name="Saunders E."/>
            <person name="Tapia R."/>
            <person name="Lapidus A."/>
            <person name="Ivanova N."/>
            <person name="Hoff W.D."/>
        </authorList>
    </citation>
    <scope>NUCLEOTIDE SEQUENCE [LARGE SCALE GENOMIC DNA]</scope>
    <source>
        <strain evidence="3">DSM 244 / SL1</strain>
    </source>
</reference>
<keyword evidence="1" id="KW-1133">Transmembrane helix</keyword>
<sequence>MAWSWFKPLVYDNSVLEAAQLLQISEYDFLALAHWRRFKRIARREDLDRLFGLYMRDQDCTPPWARELAREIIARADEGTLDPRDYGVRAPVPKLDDLFRMLRDVFIILLFMTLFALGLWLGTPAL</sequence>